<organism evidence="2 3">
    <name type="scientific">Liparis tanakae</name>
    <name type="common">Tanaka's snailfish</name>
    <dbReference type="NCBI Taxonomy" id="230148"/>
    <lineage>
        <taxon>Eukaryota</taxon>
        <taxon>Metazoa</taxon>
        <taxon>Chordata</taxon>
        <taxon>Craniata</taxon>
        <taxon>Vertebrata</taxon>
        <taxon>Euteleostomi</taxon>
        <taxon>Actinopterygii</taxon>
        <taxon>Neopterygii</taxon>
        <taxon>Teleostei</taxon>
        <taxon>Neoteleostei</taxon>
        <taxon>Acanthomorphata</taxon>
        <taxon>Eupercaria</taxon>
        <taxon>Perciformes</taxon>
        <taxon>Cottioidei</taxon>
        <taxon>Cottales</taxon>
        <taxon>Liparidae</taxon>
        <taxon>Liparis</taxon>
    </lineage>
</organism>
<feature type="region of interest" description="Disordered" evidence="1">
    <location>
        <begin position="1"/>
        <end position="21"/>
    </location>
</feature>
<evidence type="ECO:0000256" key="1">
    <source>
        <dbReference type="SAM" id="MobiDB-lite"/>
    </source>
</evidence>
<keyword evidence="3" id="KW-1185">Reference proteome</keyword>
<dbReference type="AlphaFoldDB" id="A0A4Z2FR15"/>
<evidence type="ECO:0000313" key="3">
    <source>
        <dbReference type="Proteomes" id="UP000314294"/>
    </source>
</evidence>
<reference evidence="2 3" key="1">
    <citation type="submission" date="2019-03" db="EMBL/GenBank/DDBJ databases">
        <title>First draft genome of Liparis tanakae, snailfish: a comprehensive survey of snailfish specific genes.</title>
        <authorList>
            <person name="Kim W."/>
            <person name="Song I."/>
            <person name="Jeong J.-H."/>
            <person name="Kim D."/>
            <person name="Kim S."/>
            <person name="Ryu S."/>
            <person name="Song J.Y."/>
            <person name="Lee S.K."/>
        </authorList>
    </citation>
    <scope>NUCLEOTIDE SEQUENCE [LARGE SCALE GENOMIC DNA]</scope>
    <source>
        <tissue evidence="2">Muscle</tissue>
    </source>
</reference>
<comment type="caution">
    <text evidence="2">The sequence shown here is derived from an EMBL/GenBank/DDBJ whole genome shotgun (WGS) entry which is preliminary data.</text>
</comment>
<dbReference type="Proteomes" id="UP000314294">
    <property type="component" value="Unassembled WGS sequence"/>
</dbReference>
<feature type="compositionally biased region" description="Low complexity" evidence="1">
    <location>
        <begin position="1"/>
        <end position="10"/>
    </location>
</feature>
<name>A0A4Z2FR15_9TELE</name>
<sequence>MTSELSSDPPESADDSPCTSHISMSQLQQMVEQPEQQRRARLHPARCLLLAYSRGLVPDLGSTPVYSV</sequence>
<proteinExistence type="predicted"/>
<protein>
    <submittedName>
        <fullName evidence="2">Uncharacterized protein</fullName>
    </submittedName>
</protein>
<dbReference type="EMBL" id="SRLO01000972">
    <property type="protein sequence ID" value="TNN43355.1"/>
    <property type="molecule type" value="Genomic_DNA"/>
</dbReference>
<accession>A0A4Z2FR15</accession>
<evidence type="ECO:0000313" key="2">
    <source>
        <dbReference type="EMBL" id="TNN43355.1"/>
    </source>
</evidence>
<gene>
    <name evidence="2" type="ORF">EYF80_046443</name>
</gene>